<organism evidence="2 3">
    <name type="scientific">Romanomermis culicivorax</name>
    <name type="common">Nematode worm</name>
    <dbReference type="NCBI Taxonomy" id="13658"/>
    <lineage>
        <taxon>Eukaryota</taxon>
        <taxon>Metazoa</taxon>
        <taxon>Ecdysozoa</taxon>
        <taxon>Nematoda</taxon>
        <taxon>Enoplea</taxon>
        <taxon>Dorylaimia</taxon>
        <taxon>Mermithida</taxon>
        <taxon>Mermithoidea</taxon>
        <taxon>Mermithidae</taxon>
        <taxon>Romanomermis</taxon>
    </lineage>
</organism>
<dbReference type="Proteomes" id="UP000887565">
    <property type="component" value="Unplaced"/>
</dbReference>
<feature type="region of interest" description="Disordered" evidence="1">
    <location>
        <begin position="129"/>
        <end position="148"/>
    </location>
</feature>
<dbReference type="WBParaSite" id="nRc.2.0.1.t06006-RA">
    <property type="protein sequence ID" value="nRc.2.0.1.t06006-RA"/>
    <property type="gene ID" value="nRc.2.0.1.g06006"/>
</dbReference>
<evidence type="ECO:0000313" key="3">
    <source>
        <dbReference type="WBParaSite" id="nRc.2.0.1.t06006-RA"/>
    </source>
</evidence>
<evidence type="ECO:0000313" key="2">
    <source>
        <dbReference type="Proteomes" id="UP000887565"/>
    </source>
</evidence>
<proteinExistence type="predicted"/>
<keyword evidence="2" id="KW-1185">Reference proteome</keyword>
<dbReference type="AlphaFoldDB" id="A0A915HXI2"/>
<name>A0A915HXI2_ROMCU</name>
<evidence type="ECO:0000256" key="1">
    <source>
        <dbReference type="SAM" id="MobiDB-lite"/>
    </source>
</evidence>
<sequence length="196" mass="21329">MASTAGDKGFPFKAILLMGVARIAPLVMNSKARGVTLGPNIHNAAAAESTTLAAISASISNHSVSNTQGSGRIHFNLELGASSSMTNYWGSWGHRKRKREWQWRRVIGRCPGTSGEIFVSSGPEKWIKGVGSPSCGKSQKEMMTKPPTRNVGICQRSDQDQCDTGLVGRRSYYEAARKLTTTGEQKSEKYITHLKK</sequence>
<reference evidence="3" key="1">
    <citation type="submission" date="2022-11" db="UniProtKB">
        <authorList>
            <consortium name="WormBaseParasite"/>
        </authorList>
    </citation>
    <scope>IDENTIFICATION</scope>
</reference>
<protein>
    <submittedName>
        <fullName evidence="3">Uncharacterized protein</fullName>
    </submittedName>
</protein>
<accession>A0A915HXI2</accession>